<comment type="caution">
    <text evidence="3">The sequence shown here is derived from an EMBL/GenBank/DDBJ whole genome shotgun (WGS) entry which is preliminary data.</text>
</comment>
<dbReference type="PANTHER" id="PTHR46696:SF1">
    <property type="entry name" value="CYTOCHROME P450 YJIB-RELATED"/>
    <property type="match status" value="1"/>
</dbReference>
<reference evidence="3 4" key="1">
    <citation type="journal article" date="2016" name="Arch. Microbiol.">
        <title>Streptomyces zhihengii sp. nov., isolated from rhizospheric soil of Psammosilene tunicoides.</title>
        <authorList>
            <person name="Huang M.J."/>
            <person name="Fei J.J."/>
            <person name="Salam N."/>
            <person name="Kim C.J."/>
            <person name="Hozzein W.N."/>
            <person name="Xiao M."/>
            <person name="Huang H.Q."/>
            <person name="Li W.J."/>
        </authorList>
    </citation>
    <scope>NUCLEOTIDE SEQUENCE [LARGE SCALE GENOMIC DNA]</scope>
    <source>
        <strain evidence="3 4">YIM T102</strain>
    </source>
</reference>
<organism evidence="3 4">
    <name type="scientific">Streptomyces zhihengii</name>
    <dbReference type="NCBI Taxonomy" id="1818004"/>
    <lineage>
        <taxon>Bacteria</taxon>
        <taxon>Bacillati</taxon>
        <taxon>Actinomycetota</taxon>
        <taxon>Actinomycetes</taxon>
        <taxon>Kitasatosporales</taxon>
        <taxon>Streptomycetaceae</taxon>
        <taxon>Streptomyces</taxon>
    </lineage>
</organism>
<dbReference type="Pfam" id="PF00067">
    <property type="entry name" value="p450"/>
    <property type="match status" value="1"/>
</dbReference>
<evidence type="ECO:0000313" key="4">
    <source>
        <dbReference type="Proteomes" id="UP000664109"/>
    </source>
</evidence>
<evidence type="ECO:0000256" key="1">
    <source>
        <dbReference type="ARBA" id="ARBA00010617"/>
    </source>
</evidence>
<name>A0ABS2UZK8_9ACTN</name>
<dbReference type="PANTHER" id="PTHR46696">
    <property type="entry name" value="P450, PUTATIVE (EUROFUNG)-RELATED"/>
    <property type="match status" value="1"/>
</dbReference>
<dbReference type="CDD" id="cd20625">
    <property type="entry name" value="CYP164-like"/>
    <property type="match status" value="1"/>
</dbReference>
<dbReference type="InterPro" id="IPR017972">
    <property type="entry name" value="Cyt_P450_CS"/>
</dbReference>
<dbReference type="SUPFAM" id="SSF48264">
    <property type="entry name" value="Cytochrome P450"/>
    <property type="match status" value="1"/>
</dbReference>
<dbReference type="InterPro" id="IPR036396">
    <property type="entry name" value="Cyt_P450_sf"/>
</dbReference>
<keyword evidence="2" id="KW-0479">Metal-binding</keyword>
<keyword evidence="2" id="KW-0349">Heme</keyword>
<sequence>MQPSERQMRAQLAIFHDFIRTQAERGDPYSKVLAIPDDPYPHYDEIRARGRLYRSAIGSWVTADHKLANTILRDRRFGVRKANGEKLPEFMSFDNSMLGVDPPDHTRLRRIAAPTLNPRTADGWRSRIQEICDELIDGLLAEDKPFDLMTTFAQQLPVAVIADLVGIPERHRGAFYRISRRMTPLLEGVVTYEQTQSTQAAIREITELLVDVVAERKADPQDDMITRLLALVDEGSMSMAELVPMVTFVPLAGSETTVNLIGNGVLALLTHPEQWRLLVERPELAAGAAEETLRFDPSVQTYRRIAHERIEIAGWTLPVDAELAIMAGGANRDPQVFPDPNRFDITRTIGADTLAFSAGIHYCMGASLAKLEAEVAFATLATRMPELRRAGPVRRGDSFIIRGLREFPVAARRAF</sequence>
<dbReference type="RefSeq" id="WP_205377178.1">
    <property type="nucleotide sequence ID" value="NZ_JAFEJA010000002.1"/>
</dbReference>
<comment type="similarity">
    <text evidence="1 2">Belongs to the cytochrome P450 family.</text>
</comment>
<dbReference type="InterPro" id="IPR001128">
    <property type="entry name" value="Cyt_P450"/>
</dbReference>
<evidence type="ECO:0000256" key="2">
    <source>
        <dbReference type="RuleBase" id="RU000461"/>
    </source>
</evidence>
<dbReference type="PRINTS" id="PR00359">
    <property type="entry name" value="BP450"/>
</dbReference>
<dbReference type="InterPro" id="IPR002397">
    <property type="entry name" value="Cyt_P450_B"/>
</dbReference>
<proteinExistence type="inferred from homology"/>
<gene>
    <name evidence="3" type="ORF">JE024_30445</name>
</gene>
<keyword evidence="4" id="KW-1185">Reference proteome</keyword>
<dbReference type="Gene3D" id="1.10.630.10">
    <property type="entry name" value="Cytochrome P450"/>
    <property type="match status" value="1"/>
</dbReference>
<protein>
    <submittedName>
        <fullName evidence="3">Cytochrome P450</fullName>
    </submittedName>
</protein>
<accession>A0ABS2UZK8</accession>
<evidence type="ECO:0000313" key="3">
    <source>
        <dbReference type="EMBL" id="MBM9622984.1"/>
    </source>
</evidence>
<keyword evidence="2" id="KW-0560">Oxidoreductase</keyword>
<keyword evidence="2" id="KW-0503">Monooxygenase</keyword>
<keyword evidence="2" id="KW-0408">Iron</keyword>
<dbReference type="PRINTS" id="PR00385">
    <property type="entry name" value="P450"/>
</dbReference>
<dbReference type="Proteomes" id="UP000664109">
    <property type="component" value="Unassembled WGS sequence"/>
</dbReference>
<dbReference type="PROSITE" id="PS00086">
    <property type="entry name" value="CYTOCHROME_P450"/>
    <property type="match status" value="1"/>
</dbReference>
<dbReference type="EMBL" id="JAFEJA010000002">
    <property type="protein sequence ID" value="MBM9622984.1"/>
    <property type="molecule type" value="Genomic_DNA"/>
</dbReference>